<dbReference type="Gene3D" id="3.30.1370.110">
    <property type="match status" value="1"/>
</dbReference>
<reference evidence="2 3" key="1">
    <citation type="journal article" date="2017" name="ISME J.">
        <title>Genome of 'Ca. Desulfovibrio trichonymphae', an H2-oxidizing bacterium in a tripartite symbiotic system within a protist cell in the termite gut.</title>
        <authorList>
            <person name="Kuwahara H."/>
            <person name="Yuki M."/>
            <person name="Izawa K."/>
            <person name="Ohkuma M."/>
            <person name="Hongoh Y."/>
        </authorList>
    </citation>
    <scope>NUCLEOTIDE SEQUENCE [LARGE SCALE GENOMIC DNA]</scope>
    <source>
        <strain evidence="2 3">Rs-N31</strain>
    </source>
</reference>
<dbReference type="Pfam" id="PF01713">
    <property type="entry name" value="Smr"/>
    <property type="match status" value="1"/>
</dbReference>
<dbReference type="Proteomes" id="UP000242645">
    <property type="component" value="Chromosome"/>
</dbReference>
<dbReference type="PANTHER" id="PTHR35562:SF2">
    <property type="entry name" value="DNA ENDONUCLEASE SMRA-RELATED"/>
    <property type="match status" value="1"/>
</dbReference>
<dbReference type="EMBL" id="AP017368">
    <property type="protein sequence ID" value="BAV91784.1"/>
    <property type="molecule type" value="Genomic_DNA"/>
</dbReference>
<dbReference type="SUPFAM" id="SSF160443">
    <property type="entry name" value="SMR domain-like"/>
    <property type="match status" value="1"/>
</dbReference>
<accession>A0A1J1E2Y3</accession>
<proteinExistence type="predicted"/>
<dbReference type="InterPro" id="IPR036063">
    <property type="entry name" value="Smr_dom_sf"/>
</dbReference>
<dbReference type="AlphaFoldDB" id="A0A1J1E2Y3"/>
<dbReference type="KEGG" id="dtr:RSDT_0272"/>
<feature type="domain" description="Smr" evidence="1">
    <location>
        <begin position="103"/>
        <end position="187"/>
    </location>
</feature>
<name>A0A1J1E2Y3_9BACT</name>
<sequence length="207" mass="23209">MRLQDANGQDSQAFSRSDDDTGIFLEAMGLVRPLPSRGREVALKQPQDVTAVPFESGMQTVMDGNFEFALSTTGEYLEGHVVGFDQLIMNRLRAGALRPETHLDLHGLNVAQAFESLRGFMRNCWYNGMRTVLVVPGRGRNSPNGMGVLRDKLQGWLTQEPFKRVVLAFCTARSHDGGPGSIYVLLRKYRKKGRVRWEKMSADADLY</sequence>
<dbReference type="InterPro" id="IPR002625">
    <property type="entry name" value="Smr_dom"/>
</dbReference>
<evidence type="ECO:0000313" key="3">
    <source>
        <dbReference type="Proteomes" id="UP000242645"/>
    </source>
</evidence>
<keyword evidence="3" id="KW-1185">Reference proteome</keyword>
<protein>
    <submittedName>
        <fullName evidence="2">Smr family protein</fullName>
    </submittedName>
</protein>
<dbReference type="PANTHER" id="PTHR35562">
    <property type="entry name" value="DNA ENDONUCLEASE SMRA-RELATED"/>
    <property type="match status" value="1"/>
</dbReference>
<organism evidence="2 3">
    <name type="scientific">Candidatus Desulfovibrio trichonymphae</name>
    <dbReference type="NCBI Taxonomy" id="1725232"/>
    <lineage>
        <taxon>Bacteria</taxon>
        <taxon>Pseudomonadati</taxon>
        <taxon>Thermodesulfobacteriota</taxon>
        <taxon>Desulfovibrionia</taxon>
        <taxon>Desulfovibrionales</taxon>
        <taxon>Desulfovibrionaceae</taxon>
        <taxon>Desulfovibrio</taxon>
    </lineage>
</organism>
<gene>
    <name evidence="2" type="ORF">RSDT_0272</name>
</gene>
<evidence type="ECO:0000313" key="2">
    <source>
        <dbReference type="EMBL" id="BAV91784.1"/>
    </source>
</evidence>
<dbReference type="PROSITE" id="PS50828">
    <property type="entry name" value="SMR"/>
    <property type="match status" value="1"/>
</dbReference>
<evidence type="ECO:0000259" key="1">
    <source>
        <dbReference type="PROSITE" id="PS50828"/>
    </source>
</evidence>
<dbReference type="SMART" id="SM00463">
    <property type="entry name" value="SMR"/>
    <property type="match status" value="1"/>
</dbReference>